<evidence type="ECO:0000256" key="4">
    <source>
        <dbReference type="ARBA" id="ARBA00022452"/>
    </source>
</evidence>
<gene>
    <name evidence="8" type="ORF">WJU22_20965</name>
</gene>
<dbReference type="Pfam" id="PF02321">
    <property type="entry name" value="OEP"/>
    <property type="match status" value="2"/>
</dbReference>
<dbReference type="InterPro" id="IPR003423">
    <property type="entry name" value="OMP_efflux"/>
</dbReference>
<evidence type="ECO:0000313" key="9">
    <source>
        <dbReference type="Proteomes" id="UP001449657"/>
    </source>
</evidence>
<dbReference type="PANTHER" id="PTHR30026">
    <property type="entry name" value="OUTER MEMBRANE PROTEIN TOLC"/>
    <property type="match status" value="1"/>
</dbReference>
<protein>
    <submittedName>
        <fullName evidence="8">TolC family protein</fullName>
    </submittedName>
</protein>
<keyword evidence="3" id="KW-0813">Transport</keyword>
<keyword evidence="9" id="KW-1185">Reference proteome</keyword>
<dbReference type="Proteomes" id="UP001449657">
    <property type="component" value="Chromosome"/>
</dbReference>
<evidence type="ECO:0000256" key="1">
    <source>
        <dbReference type="ARBA" id="ARBA00004442"/>
    </source>
</evidence>
<keyword evidence="5" id="KW-0812">Transmembrane</keyword>
<comment type="similarity">
    <text evidence="2">Belongs to the outer membrane factor (OMF) (TC 1.B.17) family.</text>
</comment>
<reference evidence="8 9" key="1">
    <citation type="submission" date="2024-03" db="EMBL/GenBank/DDBJ databases">
        <title>Chitinophaga caseinilytica sp. nov., a casein hydrolysing bacterium isolated from forest soil.</title>
        <authorList>
            <person name="Lee D.S."/>
            <person name="Han D.M."/>
            <person name="Baek J.H."/>
            <person name="Choi D.G."/>
            <person name="Jeon J.H."/>
            <person name="Jeon C.O."/>
        </authorList>
    </citation>
    <scope>NUCLEOTIDE SEQUENCE [LARGE SCALE GENOMIC DNA]</scope>
    <source>
        <strain evidence="8 9">KACC 19118</strain>
    </source>
</reference>
<sequence>MKLITYIIPLLLLAVGSRGQAVRKMSLSEALSLAATANRQVQIQTLEEARQQSVTREVRSQLLPSVNAGAGYQHYFDRQVIFLPGYFAGTTKPVQDVAVGGKNAVNGLISASQPLLNETARRQTKAALYDERIQQEKSAELQSALGEQISITYLDMLFMQSQIGLQRQSLARNEKALADTRSLYAQGRSLKADTLRAFISVENLRSSISYLDNQVEVTGIRLKRLIGLDEADVIALTDNLGISGEDAGASELAQAQATAAQSRNDIAIRKLTVEKSQVALAVAKSERIPKVMAIGQYQLQAQADNVKLGQYVWPRTSFIGVQVAVPVFNGNRVKSQISQAAIRAKQESIGLDDLHRSVKAEIAALVSQRQEAVRQLAIQQRTVELAEVSYAMMDERYRNGLGTRLELTDAELALTQSKINYLQAIYRHKVVQVQLRRAQGLLQLQ</sequence>
<evidence type="ECO:0000313" key="8">
    <source>
        <dbReference type="EMBL" id="WZN45373.1"/>
    </source>
</evidence>
<dbReference type="InterPro" id="IPR051906">
    <property type="entry name" value="TolC-like"/>
</dbReference>
<evidence type="ECO:0000256" key="3">
    <source>
        <dbReference type="ARBA" id="ARBA00022448"/>
    </source>
</evidence>
<dbReference type="PANTHER" id="PTHR30026:SF20">
    <property type="entry name" value="OUTER MEMBRANE PROTEIN TOLC"/>
    <property type="match status" value="1"/>
</dbReference>
<evidence type="ECO:0000256" key="6">
    <source>
        <dbReference type="ARBA" id="ARBA00023136"/>
    </source>
</evidence>
<dbReference type="RefSeq" id="WP_341840125.1">
    <property type="nucleotide sequence ID" value="NZ_CP149792.1"/>
</dbReference>
<proteinExistence type="inferred from homology"/>
<dbReference type="Gene3D" id="1.20.1600.10">
    <property type="entry name" value="Outer membrane efflux proteins (OEP)"/>
    <property type="match status" value="1"/>
</dbReference>
<comment type="subcellular location">
    <subcellularLocation>
        <location evidence="1">Cell outer membrane</location>
    </subcellularLocation>
</comment>
<accession>A0ABZ2YZP8</accession>
<name>A0ABZ2YZP8_9BACT</name>
<evidence type="ECO:0000256" key="7">
    <source>
        <dbReference type="ARBA" id="ARBA00023237"/>
    </source>
</evidence>
<keyword evidence="7" id="KW-0998">Cell outer membrane</keyword>
<keyword evidence="6" id="KW-0472">Membrane</keyword>
<dbReference type="EMBL" id="CP150096">
    <property type="protein sequence ID" value="WZN45373.1"/>
    <property type="molecule type" value="Genomic_DNA"/>
</dbReference>
<evidence type="ECO:0000256" key="2">
    <source>
        <dbReference type="ARBA" id="ARBA00007613"/>
    </source>
</evidence>
<dbReference type="SUPFAM" id="SSF56954">
    <property type="entry name" value="Outer membrane efflux proteins (OEP)"/>
    <property type="match status" value="1"/>
</dbReference>
<keyword evidence="4" id="KW-1134">Transmembrane beta strand</keyword>
<organism evidence="8 9">
    <name type="scientific">Chitinophaga caseinilytica</name>
    <dbReference type="NCBI Taxonomy" id="2267521"/>
    <lineage>
        <taxon>Bacteria</taxon>
        <taxon>Pseudomonadati</taxon>
        <taxon>Bacteroidota</taxon>
        <taxon>Chitinophagia</taxon>
        <taxon>Chitinophagales</taxon>
        <taxon>Chitinophagaceae</taxon>
        <taxon>Chitinophaga</taxon>
    </lineage>
</organism>
<evidence type="ECO:0000256" key="5">
    <source>
        <dbReference type="ARBA" id="ARBA00022692"/>
    </source>
</evidence>